<organism evidence="3 4">
    <name type="scientific">Pristionchus fissidentatus</name>
    <dbReference type="NCBI Taxonomy" id="1538716"/>
    <lineage>
        <taxon>Eukaryota</taxon>
        <taxon>Metazoa</taxon>
        <taxon>Ecdysozoa</taxon>
        <taxon>Nematoda</taxon>
        <taxon>Chromadorea</taxon>
        <taxon>Rhabditida</taxon>
        <taxon>Rhabditina</taxon>
        <taxon>Diplogasteromorpha</taxon>
        <taxon>Diplogasteroidea</taxon>
        <taxon>Neodiplogasteridae</taxon>
        <taxon>Pristionchus</taxon>
    </lineage>
</organism>
<feature type="region of interest" description="Disordered" evidence="1">
    <location>
        <begin position="78"/>
        <end position="97"/>
    </location>
</feature>
<feature type="non-terminal residue" evidence="3">
    <location>
        <position position="111"/>
    </location>
</feature>
<evidence type="ECO:0000313" key="3">
    <source>
        <dbReference type="EMBL" id="GMT14150.1"/>
    </source>
</evidence>
<name>A0AAV5V3I8_9BILA</name>
<comment type="caution">
    <text evidence="3">The sequence shown here is derived from an EMBL/GenBank/DDBJ whole genome shotgun (WGS) entry which is preliminary data.</text>
</comment>
<keyword evidence="2" id="KW-0472">Membrane</keyword>
<reference evidence="3" key="1">
    <citation type="submission" date="2023-10" db="EMBL/GenBank/DDBJ databases">
        <title>Genome assembly of Pristionchus species.</title>
        <authorList>
            <person name="Yoshida K."/>
            <person name="Sommer R.J."/>
        </authorList>
    </citation>
    <scope>NUCLEOTIDE SEQUENCE</scope>
    <source>
        <strain evidence="3">RS5133</strain>
    </source>
</reference>
<protein>
    <submittedName>
        <fullName evidence="3">Uncharacterized protein</fullName>
    </submittedName>
</protein>
<gene>
    <name evidence="3" type="ORF">PFISCL1PPCAC_5447</name>
</gene>
<dbReference type="Proteomes" id="UP001432322">
    <property type="component" value="Unassembled WGS sequence"/>
</dbReference>
<evidence type="ECO:0000313" key="4">
    <source>
        <dbReference type="Proteomes" id="UP001432322"/>
    </source>
</evidence>
<evidence type="ECO:0000256" key="2">
    <source>
        <dbReference type="SAM" id="Phobius"/>
    </source>
</evidence>
<evidence type="ECO:0000256" key="1">
    <source>
        <dbReference type="SAM" id="MobiDB-lite"/>
    </source>
</evidence>
<accession>A0AAV5V3I8</accession>
<feature type="transmembrane region" description="Helical" evidence="2">
    <location>
        <begin position="50"/>
        <end position="74"/>
    </location>
</feature>
<dbReference type="EMBL" id="BTSY01000002">
    <property type="protein sequence ID" value="GMT14150.1"/>
    <property type="molecule type" value="Genomic_DNA"/>
</dbReference>
<dbReference type="AlphaFoldDB" id="A0AAV5V3I8"/>
<proteinExistence type="predicted"/>
<keyword evidence="2" id="KW-1133">Transmembrane helix</keyword>
<sequence>HRLVLLLLLRVAGDDGGRVDGRVSGSDRGESGRVRVGRALGGTRRLAGRLALALLVVLLGALLVAGLLALRIALSGRRGGHRQRDRHSDDDGRGGAGVHGVLLGALGLAGG</sequence>
<feature type="non-terminal residue" evidence="3">
    <location>
        <position position="1"/>
    </location>
</feature>
<keyword evidence="4" id="KW-1185">Reference proteome</keyword>
<keyword evidence="2" id="KW-0812">Transmembrane</keyword>